<name>A0A9P1CXM4_9DINO</name>
<evidence type="ECO:0000313" key="5">
    <source>
        <dbReference type="Proteomes" id="UP001152797"/>
    </source>
</evidence>
<dbReference type="Proteomes" id="UP001152797">
    <property type="component" value="Unassembled WGS sequence"/>
</dbReference>
<feature type="compositionally biased region" description="Acidic residues" evidence="1">
    <location>
        <begin position="253"/>
        <end position="265"/>
    </location>
</feature>
<proteinExistence type="predicted"/>
<evidence type="ECO:0000313" key="2">
    <source>
        <dbReference type="EMBL" id="CAI3999609.1"/>
    </source>
</evidence>
<gene>
    <name evidence="2" type="ORF">C1SCF055_LOCUS25793</name>
</gene>
<sequence length="686" mass="77825">MGVCPSRRRYIQMAGDESECGEGLTLCGPSQIQVLRGKHRDCEVVLLLCSESHEDAIDLTRKNGVVDRYEDWIALAKVPNFNSKSAWKSKKGLSEDQAKKWASRQLEEAEDDDDEMSKDGAVLVFIADGHKGKSYLFVPDLVDCQEGVLPENAVAFEWGDLDDEAREFSRRRKMRQEMTVEELDALLAKRKEDRRKEGVELFDDWLIHQIQSSDMPVEVVLESPVPAEEVEIHTEKDMALPPSAPSCLRGIELDSDTDSDDENDGGSDAYIDYLRRRLSSALPPERLHCADPRELGEGSEELSLRDAFQRLLTQPRPKDLEEVELDALGASYADDSDGTESHESEKNAAGGKDDTVPAVPSFEAFFGAASDVLYYHPEVKMDYVPFLRKCVGSPEALQKFFERLFFSTVTETLSELTLTEETRPFTRIRSLIYQKEKDGPVYRRPKERPRIPVKVLPMDCFLVASQSESPRTWVSGLAQRVKELGGEHFVTCAQMAYQIQVKQLLADPKHADEDGDYFEAWLRECHPRIYEDIDVSDPAELLKNTVPSESTPKRKHKLGEIRIPNVQEAFEELMQFDPEERRSSRRERVMANILVDVYMLCIVDVALALLTAEAILRTQKGPAVIVVYAGADHIRKQVKFWESQGFSSKQLPEDGIVGQEDYEEFEPHLLEMPEALRNFSQLFPVP</sequence>
<dbReference type="AlphaFoldDB" id="A0A9P1CXM4"/>
<comment type="caution">
    <text evidence="2">The sequence shown here is derived from an EMBL/GenBank/DDBJ whole genome shotgun (WGS) entry which is preliminary data.</text>
</comment>
<dbReference type="OrthoDB" id="410301at2759"/>
<feature type="region of interest" description="Disordered" evidence="1">
    <location>
        <begin position="236"/>
        <end position="268"/>
    </location>
</feature>
<accession>A0A9P1CXM4</accession>
<evidence type="ECO:0000313" key="3">
    <source>
        <dbReference type="EMBL" id="CAL1152984.1"/>
    </source>
</evidence>
<feature type="region of interest" description="Disordered" evidence="1">
    <location>
        <begin position="331"/>
        <end position="355"/>
    </location>
</feature>
<reference evidence="2" key="1">
    <citation type="submission" date="2022-10" db="EMBL/GenBank/DDBJ databases">
        <authorList>
            <person name="Chen Y."/>
            <person name="Dougan E. K."/>
            <person name="Chan C."/>
            <person name="Rhodes N."/>
            <person name="Thang M."/>
        </authorList>
    </citation>
    <scope>NUCLEOTIDE SEQUENCE</scope>
</reference>
<dbReference type="EMBL" id="CAMXCT020002657">
    <property type="protein sequence ID" value="CAL1152984.1"/>
    <property type="molecule type" value="Genomic_DNA"/>
</dbReference>
<keyword evidence="5" id="KW-1185">Reference proteome</keyword>
<organism evidence="2">
    <name type="scientific">Cladocopium goreaui</name>
    <dbReference type="NCBI Taxonomy" id="2562237"/>
    <lineage>
        <taxon>Eukaryota</taxon>
        <taxon>Sar</taxon>
        <taxon>Alveolata</taxon>
        <taxon>Dinophyceae</taxon>
        <taxon>Suessiales</taxon>
        <taxon>Symbiodiniaceae</taxon>
        <taxon>Cladocopium</taxon>
    </lineage>
</organism>
<dbReference type="EMBL" id="CAMXCT010002657">
    <property type="protein sequence ID" value="CAI3999609.1"/>
    <property type="molecule type" value="Genomic_DNA"/>
</dbReference>
<dbReference type="EMBL" id="CAMXCT030002657">
    <property type="protein sequence ID" value="CAL4786921.1"/>
    <property type="molecule type" value="Genomic_DNA"/>
</dbReference>
<evidence type="ECO:0000313" key="4">
    <source>
        <dbReference type="EMBL" id="CAL4786921.1"/>
    </source>
</evidence>
<evidence type="ECO:0000256" key="1">
    <source>
        <dbReference type="SAM" id="MobiDB-lite"/>
    </source>
</evidence>
<protein>
    <submittedName>
        <fullName evidence="4">Kinesin-like protein</fullName>
    </submittedName>
</protein>
<reference evidence="3" key="2">
    <citation type="submission" date="2024-04" db="EMBL/GenBank/DDBJ databases">
        <authorList>
            <person name="Chen Y."/>
            <person name="Shah S."/>
            <person name="Dougan E. K."/>
            <person name="Thang M."/>
            <person name="Chan C."/>
        </authorList>
    </citation>
    <scope>NUCLEOTIDE SEQUENCE [LARGE SCALE GENOMIC DNA]</scope>
</reference>
<feature type="compositionally biased region" description="Basic and acidic residues" evidence="1">
    <location>
        <begin position="339"/>
        <end position="355"/>
    </location>
</feature>